<evidence type="ECO:0000256" key="1">
    <source>
        <dbReference type="SAM" id="Phobius"/>
    </source>
</evidence>
<dbReference type="AlphaFoldDB" id="A0A927MDD2"/>
<feature type="transmembrane region" description="Helical" evidence="1">
    <location>
        <begin position="15"/>
        <end position="33"/>
    </location>
</feature>
<keyword evidence="1" id="KW-1133">Transmembrane helix</keyword>
<dbReference type="EMBL" id="JADBEB010000001">
    <property type="protein sequence ID" value="MBE1489025.1"/>
    <property type="molecule type" value="Genomic_DNA"/>
</dbReference>
<dbReference type="Proteomes" id="UP000649753">
    <property type="component" value="Unassembled WGS sequence"/>
</dbReference>
<gene>
    <name evidence="2" type="ORF">H4W31_004663</name>
</gene>
<keyword evidence="3" id="KW-1185">Reference proteome</keyword>
<protein>
    <submittedName>
        <fullName evidence="2">Uncharacterized protein</fullName>
    </submittedName>
</protein>
<accession>A0A927MDD2</accession>
<keyword evidence="1" id="KW-0472">Membrane</keyword>
<dbReference type="RefSeq" id="WP_192768572.1">
    <property type="nucleotide sequence ID" value="NZ_JADBEB010000001.1"/>
</dbReference>
<keyword evidence="1" id="KW-0812">Transmembrane</keyword>
<proteinExistence type="predicted"/>
<comment type="caution">
    <text evidence="2">The sequence shown here is derived from an EMBL/GenBank/DDBJ whole genome shotgun (WGS) entry which is preliminary data.</text>
</comment>
<name>A0A927MDD2_9ACTN</name>
<feature type="transmembrane region" description="Helical" evidence="1">
    <location>
        <begin position="69"/>
        <end position="90"/>
    </location>
</feature>
<evidence type="ECO:0000313" key="3">
    <source>
        <dbReference type="Proteomes" id="UP000649753"/>
    </source>
</evidence>
<evidence type="ECO:0000313" key="2">
    <source>
        <dbReference type="EMBL" id="MBE1489025.1"/>
    </source>
</evidence>
<feature type="transmembrane region" description="Helical" evidence="1">
    <location>
        <begin position="39"/>
        <end position="57"/>
    </location>
</feature>
<sequence length="91" mass="9533">MSDESEYIHALRRRAADVSIAFGLLMLYIMIAPGEISPALPGQIACVIGGGLAIGVYRAPETSQSRLFSLWSAVMTVVGLVGVALAISLAK</sequence>
<reference evidence="2" key="1">
    <citation type="submission" date="2020-10" db="EMBL/GenBank/DDBJ databases">
        <title>Sequencing the genomes of 1000 actinobacteria strains.</title>
        <authorList>
            <person name="Klenk H.-P."/>
        </authorList>
    </citation>
    <scope>NUCLEOTIDE SEQUENCE</scope>
    <source>
        <strain evidence="2">DSM 46832</strain>
    </source>
</reference>
<organism evidence="2 3">
    <name type="scientific">Plantactinospora soyae</name>
    <dbReference type="NCBI Taxonomy" id="1544732"/>
    <lineage>
        <taxon>Bacteria</taxon>
        <taxon>Bacillati</taxon>
        <taxon>Actinomycetota</taxon>
        <taxon>Actinomycetes</taxon>
        <taxon>Micromonosporales</taxon>
        <taxon>Micromonosporaceae</taxon>
        <taxon>Plantactinospora</taxon>
    </lineage>
</organism>